<evidence type="ECO:0000313" key="3">
    <source>
        <dbReference type="Proteomes" id="UP000679179"/>
    </source>
</evidence>
<name>A0A919RVY0_9CLOT</name>
<keyword evidence="3" id="KW-1185">Reference proteome</keyword>
<proteinExistence type="predicted"/>
<dbReference type="Pfam" id="PF14344">
    <property type="entry name" value="DUF4397"/>
    <property type="match status" value="1"/>
</dbReference>
<dbReference type="AlphaFoldDB" id="A0A919RVY0"/>
<evidence type="ECO:0000259" key="1">
    <source>
        <dbReference type="Pfam" id="PF14344"/>
    </source>
</evidence>
<sequence>MYWDNDYYSYRNINTFRNAMPNLKSLIRLFHASPTAPSVDVYANGNLIAKDLAFSKFTNYIEVSPGEYKIEIFPTGTKENLVITKTLEVAPNSIFTVAAVNLPANLDLLVIKDASGAVNPNISFLRFISLSTNAPLLDLSIGTNKLFKMVEYKEITGYYPLSPGIYTFDLAPSGVSALTLRIPDVNLRPNKFYTIYAIGIVGGTPSIQSVLIQDGIR</sequence>
<comment type="caution">
    <text evidence="2">The sequence shown here is derived from an EMBL/GenBank/DDBJ whole genome shotgun (WGS) entry which is preliminary data.</text>
</comment>
<dbReference type="RefSeq" id="WP_212902228.1">
    <property type="nucleotide sequence ID" value="NZ_BOPZ01000001.1"/>
</dbReference>
<dbReference type="EMBL" id="BOPZ01000001">
    <property type="protein sequence ID" value="GIM27470.1"/>
    <property type="molecule type" value="Genomic_DNA"/>
</dbReference>
<dbReference type="Proteomes" id="UP000679179">
    <property type="component" value="Unassembled WGS sequence"/>
</dbReference>
<evidence type="ECO:0000313" key="2">
    <source>
        <dbReference type="EMBL" id="GIM27470.1"/>
    </source>
</evidence>
<accession>A0A919RVY0</accession>
<dbReference type="InterPro" id="IPR025510">
    <property type="entry name" value="DUF4397"/>
</dbReference>
<protein>
    <recommendedName>
        <fullName evidence="1">DUF4397 domain-containing protein</fullName>
    </recommendedName>
</protein>
<gene>
    <name evidence="2" type="ORF">CPJCM30710_01360</name>
</gene>
<reference evidence="2" key="1">
    <citation type="submission" date="2021-03" db="EMBL/GenBank/DDBJ databases">
        <title>Taxonomic study of Clostridium polyendosporum from meadow-gley soil under rice.</title>
        <authorList>
            <person name="Kobayashi H."/>
            <person name="Tanizawa Y."/>
            <person name="Yagura M."/>
        </authorList>
    </citation>
    <scope>NUCLEOTIDE SEQUENCE</scope>
    <source>
        <strain evidence="2">JCM 30710</strain>
    </source>
</reference>
<feature type="domain" description="DUF4397" evidence="1">
    <location>
        <begin position="25"/>
        <end position="139"/>
    </location>
</feature>
<organism evidence="2 3">
    <name type="scientific">Clostridium polyendosporum</name>
    <dbReference type="NCBI Taxonomy" id="69208"/>
    <lineage>
        <taxon>Bacteria</taxon>
        <taxon>Bacillati</taxon>
        <taxon>Bacillota</taxon>
        <taxon>Clostridia</taxon>
        <taxon>Eubacteriales</taxon>
        <taxon>Clostridiaceae</taxon>
        <taxon>Clostridium</taxon>
    </lineage>
</organism>